<protein>
    <submittedName>
        <fullName evidence="1">Uncharacterized protein</fullName>
    </submittedName>
</protein>
<evidence type="ECO:0000313" key="1">
    <source>
        <dbReference type="EMBL" id="CAB4275304.1"/>
    </source>
</evidence>
<reference evidence="4" key="1">
    <citation type="journal article" date="2020" name="Genome Biol.">
        <title>Gamete binning: chromosome-level and haplotype-resolved genome assembly enabled by high-throughput single-cell sequencing of gamete genomes.</title>
        <authorList>
            <person name="Campoy J.A."/>
            <person name="Sun H."/>
            <person name="Goel M."/>
            <person name="Jiao W.-B."/>
            <person name="Folz-Donahue K."/>
            <person name="Wang N."/>
            <person name="Rubio M."/>
            <person name="Liu C."/>
            <person name="Kukat C."/>
            <person name="Ruiz D."/>
            <person name="Huettel B."/>
            <person name="Schneeberger K."/>
        </authorList>
    </citation>
    <scope>NUCLEOTIDE SEQUENCE [LARGE SCALE GENOMIC DNA]</scope>
    <source>
        <strain evidence="4">cv. Rojo Pasion</strain>
    </source>
</reference>
<gene>
    <name evidence="1" type="ORF">CURHAP_LOCUS24132</name>
    <name evidence="2" type="ORF">ORAREDHAP_LOCUS23698</name>
</gene>
<name>A0A6J5UJ39_PRUAR</name>
<dbReference type="EMBL" id="CAEKKB010000003">
    <property type="protein sequence ID" value="CAB4305662.1"/>
    <property type="molecule type" value="Genomic_DNA"/>
</dbReference>
<dbReference type="Proteomes" id="UP000507222">
    <property type="component" value="Unassembled WGS sequence"/>
</dbReference>
<evidence type="ECO:0000313" key="3">
    <source>
        <dbReference type="Proteomes" id="UP000507222"/>
    </source>
</evidence>
<evidence type="ECO:0000313" key="4">
    <source>
        <dbReference type="Proteomes" id="UP000507245"/>
    </source>
</evidence>
<dbReference type="AlphaFoldDB" id="A0A6J5UJ39"/>
<evidence type="ECO:0000313" key="2">
    <source>
        <dbReference type="EMBL" id="CAB4305662.1"/>
    </source>
</evidence>
<reference evidence="1 3" key="2">
    <citation type="submission" date="2020-05" db="EMBL/GenBank/DDBJ databases">
        <authorList>
            <person name="Campoy J."/>
            <person name="Schneeberger K."/>
            <person name="Spophaly S."/>
        </authorList>
    </citation>
    <scope>NUCLEOTIDE SEQUENCE [LARGE SCALE GENOMIC DNA]</scope>
    <source>
        <strain evidence="1">PruArmRojPasFocal</strain>
    </source>
</reference>
<keyword evidence="4" id="KW-1185">Reference proteome</keyword>
<dbReference type="Proteomes" id="UP000507245">
    <property type="component" value="Unassembled WGS sequence"/>
</dbReference>
<proteinExistence type="predicted"/>
<accession>A0A6J5UJ39</accession>
<sequence length="116" mass="12750">MKSAKNSNADLPKPYHVHMKRRGWKSVARFYLRKMWGPVGGQPSQPSNGRVEIKADLVPHKPLLTLSTTSPSWDALVVVNSCALCRVGGPILKQVQSMFFLDGADPTSALGSYKLE</sequence>
<dbReference type="EMBL" id="CAEKDK010000003">
    <property type="protein sequence ID" value="CAB4275304.1"/>
    <property type="molecule type" value="Genomic_DNA"/>
</dbReference>
<organism evidence="1 3">
    <name type="scientific">Prunus armeniaca</name>
    <name type="common">Apricot</name>
    <name type="synonym">Armeniaca vulgaris</name>
    <dbReference type="NCBI Taxonomy" id="36596"/>
    <lineage>
        <taxon>Eukaryota</taxon>
        <taxon>Viridiplantae</taxon>
        <taxon>Streptophyta</taxon>
        <taxon>Embryophyta</taxon>
        <taxon>Tracheophyta</taxon>
        <taxon>Spermatophyta</taxon>
        <taxon>Magnoliopsida</taxon>
        <taxon>eudicotyledons</taxon>
        <taxon>Gunneridae</taxon>
        <taxon>Pentapetalae</taxon>
        <taxon>rosids</taxon>
        <taxon>fabids</taxon>
        <taxon>Rosales</taxon>
        <taxon>Rosaceae</taxon>
        <taxon>Amygdaloideae</taxon>
        <taxon>Amygdaleae</taxon>
        <taxon>Prunus</taxon>
    </lineage>
</organism>